<dbReference type="Proteomes" id="UP000756921">
    <property type="component" value="Unassembled WGS sequence"/>
</dbReference>
<accession>A0A9P6GAR6</accession>
<name>A0A9P6GAR6_9PLEO</name>
<sequence length="26" mass="2800">MVTRWTSNPTTNPASEISSSNSHAHS</sequence>
<comment type="caution">
    <text evidence="2">The sequence shown here is derived from an EMBL/GenBank/DDBJ whole genome shotgun (WGS) entry which is preliminary data.</text>
</comment>
<proteinExistence type="predicted"/>
<evidence type="ECO:0000313" key="3">
    <source>
        <dbReference type="Proteomes" id="UP000756921"/>
    </source>
</evidence>
<reference evidence="2" key="1">
    <citation type="journal article" date="2020" name="Mol. Plant Microbe Interact.">
        <title>Genome Sequence of the Biocontrol Agent Coniothyrium minitans strain Conio (IMI 134523).</title>
        <authorList>
            <person name="Patel D."/>
            <person name="Shittu T.A."/>
            <person name="Baroncelli R."/>
            <person name="Muthumeenakshi S."/>
            <person name="Osborne T.H."/>
            <person name="Janganan T.K."/>
            <person name="Sreenivasaprasad S."/>
        </authorList>
    </citation>
    <scope>NUCLEOTIDE SEQUENCE</scope>
    <source>
        <strain evidence="2">Conio</strain>
    </source>
</reference>
<evidence type="ECO:0000313" key="2">
    <source>
        <dbReference type="EMBL" id="KAF9731565.1"/>
    </source>
</evidence>
<keyword evidence="3" id="KW-1185">Reference proteome</keyword>
<dbReference type="EMBL" id="WJXW01000012">
    <property type="protein sequence ID" value="KAF9731565.1"/>
    <property type="molecule type" value="Genomic_DNA"/>
</dbReference>
<protein>
    <submittedName>
        <fullName evidence="2">Uncharacterized protein</fullName>
    </submittedName>
</protein>
<feature type="region of interest" description="Disordered" evidence="1">
    <location>
        <begin position="1"/>
        <end position="26"/>
    </location>
</feature>
<feature type="compositionally biased region" description="Low complexity" evidence="1">
    <location>
        <begin position="14"/>
        <end position="26"/>
    </location>
</feature>
<evidence type="ECO:0000256" key="1">
    <source>
        <dbReference type="SAM" id="MobiDB-lite"/>
    </source>
</evidence>
<dbReference type="AlphaFoldDB" id="A0A9P6GAR6"/>
<gene>
    <name evidence="2" type="ORF">PMIN01_10582</name>
</gene>
<feature type="compositionally biased region" description="Polar residues" evidence="1">
    <location>
        <begin position="1"/>
        <end position="13"/>
    </location>
</feature>
<organism evidence="2 3">
    <name type="scientific">Paraphaeosphaeria minitans</name>
    <dbReference type="NCBI Taxonomy" id="565426"/>
    <lineage>
        <taxon>Eukaryota</taxon>
        <taxon>Fungi</taxon>
        <taxon>Dikarya</taxon>
        <taxon>Ascomycota</taxon>
        <taxon>Pezizomycotina</taxon>
        <taxon>Dothideomycetes</taxon>
        <taxon>Pleosporomycetidae</taxon>
        <taxon>Pleosporales</taxon>
        <taxon>Massarineae</taxon>
        <taxon>Didymosphaeriaceae</taxon>
        <taxon>Paraphaeosphaeria</taxon>
    </lineage>
</organism>